<accession>A0A7G9RHP6</accession>
<reference evidence="1 2" key="1">
    <citation type="submission" date="2020-08" db="EMBL/GenBank/DDBJ databases">
        <title>Genome sequence of Nocardioides mesophilus KACC 16243T.</title>
        <authorList>
            <person name="Hyun D.-W."/>
            <person name="Bae J.-W."/>
        </authorList>
    </citation>
    <scope>NUCLEOTIDE SEQUENCE [LARGE SCALE GENOMIC DNA]</scope>
    <source>
        <strain evidence="1 2">KACC 16243</strain>
    </source>
</reference>
<organism evidence="1 2">
    <name type="scientific">Nocardioides mesophilus</name>
    <dbReference type="NCBI Taxonomy" id="433659"/>
    <lineage>
        <taxon>Bacteria</taxon>
        <taxon>Bacillati</taxon>
        <taxon>Actinomycetota</taxon>
        <taxon>Actinomycetes</taxon>
        <taxon>Propionibacteriales</taxon>
        <taxon>Nocardioidaceae</taxon>
        <taxon>Nocardioides</taxon>
    </lineage>
</organism>
<protein>
    <submittedName>
        <fullName evidence="1">Uncharacterized protein</fullName>
    </submittedName>
</protein>
<proteinExistence type="predicted"/>
<name>A0A7G9RHP6_9ACTN</name>
<evidence type="ECO:0000313" key="1">
    <source>
        <dbReference type="EMBL" id="QNN55121.1"/>
    </source>
</evidence>
<gene>
    <name evidence="1" type="ORF">H9L09_17015</name>
</gene>
<dbReference type="Proteomes" id="UP000515947">
    <property type="component" value="Chromosome"/>
</dbReference>
<dbReference type="AlphaFoldDB" id="A0A7G9RHP6"/>
<keyword evidence="2" id="KW-1185">Reference proteome</keyword>
<sequence>MRECVEQMRIDLSGAVVLTEAATGPYVVTPVLAALAGAREVIGVTRESRYGTVEEVRRATLGLAALAGVADRVLVSDRPATDYASRADVVTNSGHLRPIGPEMVERMRPTTVVPLMFEAWEIQAGRFDVDLPALRTRGIAFSGTNERHPTIDVFSHLGTMAVRLLTDSATAVHGATVLVLCDNPFGPYLEAGLSGAGAGVRLAAGWDSAPRDVRPDAVLVALRPRGGPVLSEDDLGALAHRWPGTLVAQFWGDLERTALDELGLRYWPLEAPGQGHMGVLPSAVGPEPVVRLQAGGLKVASVLLLPSERRTPFDEEFLDDL</sequence>
<evidence type="ECO:0000313" key="2">
    <source>
        <dbReference type="Proteomes" id="UP000515947"/>
    </source>
</evidence>
<dbReference type="KEGG" id="nmes:H9L09_17015"/>
<dbReference type="EMBL" id="CP060713">
    <property type="protein sequence ID" value="QNN55121.1"/>
    <property type="molecule type" value="Genomic_DNA"/>
</dbReference>